<comment type="caution">
    <text evidence="4">The sequence shown here is derived from an EMBL/GenBank/DDBJ whole genome shotgun (WGS) entry which is preliminary data.</text>
</comment>
<dbReference type="InterPro" id="IPR050197">
    <property type="entry name" value="Aldolase_class_II_sugar_metab"/>
</dbReference>
<evidence type="ECO:0000256" key="2">
    <source>
        <dbReference type="ARBA" id="ARBA00023239"/>
    </source>
</evidence>
<gene>
    <name evidence="4" type="ORF">FB555_001729</name>
</gene>
<dbReference type="GO" id="GO:0008738">
    <property type="term" value="F:L-fuculose-phosphate aldolase activity"/>
    <property type="evidence" value="ECO:0007669"/>
    <property type="project" value="UniProtKB-EC"/>
</dbReference>
<dbReference type="InterPro" id="IPR001303">
    <property type="entry name" value="Aldolase_II/adducin_N"/>
</dbReference>
<dbReference type="PANTHER" id="PTHR22789">
    <property type="entry name" value="FUCULOSE PHOSPHATE ALDOLASE"/>
    <property type="match status" value="1"/>
</dbReference>
<keyword evidence="2 4" id="KW-0456">Lyase</keyword>
<protein>
    <submittedName>
        <fullName evidence="4">L-fuculose-phosphate aldolase</fullName>
        <ecNumber evidence="4">4.1.2.17</ecNumber>
    </submittedName>
</protein>
<dbReference type="EMBL" id="JACGWU010000006">
    <property type="protein sequence ID" value="MBA8829613.1"/>
    <property type="molecule type" value="Genomic_DNA"/>
</dbReference>
<dbReference type="GO" id="GO:0019323">
    <property type="term" value="P:pentose catabolic process"/>
    <property type="evidence" value="ECO:0007669"/>
    <property type="project" value="TreeGrafter"/>
</dbReference>
<dbReference type="PANTHER" id="PTHR22789:SF0">
    <property type="entry name" value="3-OXO-TETRONATE 4-PHOSPHATE DECARBOXYLASE-RELATED"/>
    <property type="match status" value="1"/>
</dbReference>
<evidence type="ECO:0000259" key="3">
    <source>
        <dbReference type="SMART" id="SM01007"/>
    </source>
</evidence>
<sequence>MSSLEIGPEWDGLISELSAAGAASVQAGLAIASGGNFSARLHESGNVLVTATGAFLNRLTRESFALLSPDGVALTTIRPSSEWRLHHEVFRVRPDANVIMHLHPEVCVALDMLEVPIRQMTLDHVAYIPTIARIPFFPNGSQALASEAGNAMRHADCLVLGNHGCSVLGTTVDDAFRRANNLEQAARMTYNFLVLGDKETEFPPALRATAVHSG</sequence>
<reference evidence="4 5" key="1">
    <citation type="submission" date="2020-07" db="EMBL/GenBank/DDBJ databases">
        <title>Sequencing the genomes of 1000 actinobacteria strains.</title>
        <authorList>
            <person name="Klenk H.-P."/>
        </authorList>
    </citation>
    <scope>NUCLEOTIDE SEQUENCE [LARGE SCALE GENOMIC DNA]</scope>
    <source>
        <strain evidence="4 5">DSM 23737</strain>
    </source>
</reference>
<accession>A0A7W3JUU3</accession>
<feature type="domain" description="Class II aldolase/adducin N-terminal" evidence="3">
    <location>
        <begin position="15"/>
        <end position="190"/>
    </location>
</feature>
<keyword evidence="1" id="KW-0479">Metal-binding</keyword>
<name>A0A7W3JUU3_9MICO</name>
<keyword evidence="5" id="KW-1185">Reference proteome</keyword>
<dbReference type="SUPFAM" id="SSF53639">
    <property type="entry name" value="AraD/HMP-PK domain-like"/>
    <property type="match status" value="1"/>
</dbReference>
<dbReference type="InterPro" id="IPR036409">
    <property type="entry name" value="Aldolase_II/adducin_N_sf"/>
</dbReference>
<dbReference type="SMART" id="SM01007">
    <property type="entry name" value="Aldolase_II"/>
    <property type="match status" value="1"/>
</dbReference>
<dbReference type="Proteomes" id="UP000524237">
    <property type="component" value="Unassembled WGS sequence"/>
</dbReference>
<dbReference type="RefSeq" id="WP_182485044.1">
    <property type="nucleotide sequence ID" value="NZ_JACGWU010000006.1"/>
</dbReference>
<evidence type="ECO:0000313" key="4">
    <source>
        <dbReference type="EMBL" id="MBA8829613.1"/>
    </source>
</evidence>
<dbReference type="GO" id="GO:0046872">
    <property type="term" value="F:metal ion binding"/>
    <property type="evidence" value="ECO:0007669"/>
    <property type="project" value="UniProtKB-KW"/>
</dbReference>
<dbReference type="Pfam" id="PF00596">
    <property type="entry name" value="Aldolase_II"/>
    <property type="match status" value="1"/>
</dbReference>
<evidence type="ECO:0000256" key="1">
    <source>
        <dbReference type="ARBA" id="ARBA00022723"/>
    </source>
</evidence>
<proteinExistence type="predicted"/>
<dbReference type="GO" id="GO:0005829">
    <property type="term" value="C:cytosol"/>
    <property type="evidence" value="ECO:0007669"/>
    <property type="project" value="TreeGrafter"/>
</dbReference>
<dbReference type="AlphaFoldDB" id="A0A7W3JUU3"/>
<dbReference type="EC" id="4.1.2.17" evidence="4"/>
<dbReference type="Gene3D" id="3.40.225.10">
    <property type="entry name" value="Class II aldolase/adducin N-terminal domain"/>
    <property type="match status" value="1"/>
</dbReference>
<organism evidence="4 5">
    <name type="scientific">Alpinimonas psychrophila</name>
    <dbReference type="NCBI Taxonomy" id="748908"/>
    <lineage>
        <taxon>Bacteria</taxon>
        <taxon>Bacillati</taxon>
        <taxon>Actinomycetota</taxon>
        <taxon>Actinomycetes</taxon>
        <taxon>Micrococcales</taxon>
        <taxon>Microbacteriaceae</taxon>
        <taxon>Alpinimonas</taxon>
    </lineage>
</organism>
<evidence type="ECO:0000313" key="5">
    <source>
        <dbReference type="Proteomes" id="UP000524237"/>
    </source>
</evidence>